<dbReference type="PATRIC" id="fig|158899.10.peg.4863"/>
<gene>
    <name evidence="1" type="ORF">CFter6_4931</name>
</gene>
<proteinExistence type="predicted"/>
<name>A0A127PIG6_9BURK</name>
<accession>A0A127PIG6</accession>
<evidence type="ECO:0000313" key="1">
    <source>
        <dbReference type="EMBL" id="AMO97505.1"/>
    </source>
</evidence>
<reference evidence="1 2" key="1">
    <citation type="submission" date="2015-11" db="EMBL/GenBank/DDBJ databases">
        <title>Exploring the genomic traits of fungus-feeding bacterial genus Collimonas.</title>
        <authorList>
            <person name="Song C."/>
            <person name="Schmidt R."/>
            <person name="de Jager V."/>
            <person name="Krzyzanowska D."/>
            <person name="Jongedijk E."/>
            <person name="Cankar K."/>
            <person name="Beekwilder J."/>
            <person name="van Veen A."/>
            <person name="de Boer W."/>
            <person name="van Veen J.A."/>
            <person name="Garbeva P."/>
        </authorList>
    </citation>
    <scope>NUCLEOTIDE SEQUENCE [LARGE SCALE GENOMIC DNA]</scope>
    <source>
        <strain evidence="1 2">Ter6</strain>
    </source>
</reference>
<protein>
    <submittedName>
        <fullName evidence="1">Uncharacterized protein</fullName>
    </submittedName>
</protein>
<evidence type="ECO:0000313" key="2">
    <source>
        <dbReference type="Proteomes" id="UP000072421"/>
    </source>
</evidence>
<dbReference type="AlphaFoldDB" id="A0A127PIG6"/>
<dbReference type="EMBL" id="CP013232">
    <property type="protein sequence ID" value="AMO97505.1"/>
    <property type="molecule type" value="Genomic_DNA"/>
</dbReference>
<sequence length="42" mass="4531">MNIAGAMANAMIKTQCAESAPEQARHSATYKIAALIATYFRD</sequence>
<organism evidence="1">
    <name type="scientific">Collimonas fungivorans</name>
    <dbReference type="NCBI Taxonomy" id="158899"/>
    <lineage>
        <taxon>Bacteria</taxon>
        <taxon>Pseudomonadati</taxon>
        <taxon>Pseudomonadota</taxon>
        <taxon>Betaproteobacteria</taxon>
        <taxon>Burkholderiales</taxon>
        <taxon>Oxalobacteraceae</taxon>
        <taxon>Collimonas</taxon>
    </lineage>
</organism>
<dbReference type="Proteomes" id="UP000072421">
    <property type="component" value="Chromosome"/>
</dbReference>